<comment type="caution">
    <text evidence="1">The sequence shown here is derived from an EMBL/GenBank/DDBJ whole genome shotgun (WGS) entry which is preliminary data.</text>
</comment>
<dbReference type="InterPro" id="IPR006944">
    <property type="entry name" value="Phage/GTA_portal"/>
</dbReference>
<name>A0A841KXL9_9FIRM</name>
<gene>
    <name evidence="1" type="ORF">HNQ80_004331</name>
</gene>
<evidence type="ECO:0000313" key="1">
    <source>
        <dbReference type="EMBL" id="MBB6218191.1"/>
    </source>
</evidence>
<evidence type="ECO:0000313" key="2">
    <source>
        <dbReference type="Proteomes" id="UP000579281"/>
    </source>
</evidence>
<dbReference type="Pfam" id="PF04860">
    <property type="entry name" value="Phage_portal"/>
    <property type="match status" value="1"/>
</dbReference>
<organism evidence="1 2">
    <name type="scientific">Anaerosolibacter carboniphilus</name>
    <dbReference type="NCBI Taxonomy" id="1417629"/>
    <lineage>
        <taxon>Bacteria</taxon>
        <taxon>Bacillati</taxon>
        <taxon>Bacillota</taxon>
        <taxon>Clostridia</taxon>
        <taxon>Peptostreptococcales</taxon>
        <taxon>Thermotaleaceae</taxon>
        <taxon>Anaerosolibacter</taxon>
    </lineage>
</organism>
<dbReference type="EMBL" id="JACHEN010000034">
    <property type="protein sequence ID" value="MBB6218191.1"/>
    <property type="molecule type" value="Genomic_DNA"/>
</dbReference>
<dbReference type="RefSeq" id="WP_184312683.1">
    <property type="nucleotide sequence ID" value="NZ_JACHEN010000034.1"/>
</dbReference>
<proteinExistence type="predicted"/>
<dbReference type="AlphaFoldDB" id="A0A841KXL9"/>
<reference evidence="1 2" key="1">
    <citation type="submission" date="2020-08" db="EMBL/GenBank/DDBJ databases">
        <title>Genomic Encyclopedia of Type Strains, Phase IV (KMG-IV): sequencing the most valuable type-strain genomes for metagenomic binning, comparative biology and taxonomic classification.</title>
        <authorList>
            <person name="Goeker M."/>
        </authorList>
    </citation>
    <scope>NUCLEOTIDE SEQUENCE [LARGE SCALE GENOMIC DNA]</scope>
    <source>
        <strain evidence="1 2">DSM 103526</strain>
    </source>
</reference>
<sequence>MLLQNFFKDKEASRQMQYAKFLDGYSPIFSQFGQNIYASDVVQMCIDVIATECSKLQPKHIRIDNTGMRVNVKSSLNRLFKFSPNPLMTTRDFIEKIIWLLYMNYNAFIYPMYEIKPDGRGGQYREYTSFYPLNPTQVTFLQDASGMLFVEMAFSNGDKFTLPYADVIHLRKKFSVNDIMGGGMNGQPDNQALLKVLKINDSVLQGLEKAIKTSLSIRGILKIQSMFDGEEQKAERARFEEAIETGRTGILPMDVKGEYVPIQVDPKLIDKSTLEFLQGKVLNYYGVSVPILSGDFNDEQYQAFYEKTLEPIIISLGQAFSKTLFTQREIDFGNEIFFYPQKLLFTNTKNKIAVADILGNRGALTNNELLELFGYSPYVGGDIRNMSLNYIDVSLANEYQMQRARRRKREVDPDE</sequence>
<protein>
    <submittedName>
        <fullName evidence="1">HK97 family phage portal protein</fullName>
    </submittedName>
</protein>
<keyword evidence="2" id="KW-1185">Reference proteome</keyword>
<accession>A0A841KXL9</accession>
<dbReference type="Proteomes" id="UP000579281">
    <property type="component" value="Unassembled WGS sequence"/>
</dbReference>